<dbReference type="SUPFAM" id="SSF48113">
    <property type="entry name" value="Heme-dependent peroxidases"/>
    <property type="match status" value="1"/>
</dbReference>
<dbReference type="PROSITE" id="PS00435">
    <property type="entry name" value="PEROXIDASE_1"/>
    <property type="match status" value="1"/>
</dbReference>
<feature type="region of interest" description="Disordered" evidence="11">
    <location>
        <begin position="1"/>
        <end position="20"/>
    </location>
</feature>
<evidence type="ECO:0000256" key="1">
    <source>
        <dbReference type="ARBA" id="ARBA00000189"/>
    </source>
</evidence>
<dbReference type="InterPro" id="IPR010255">
    <property type="entry name" value="Haem_peroxidase_sf"/>
</dbReference>
<dbReference type="EMBL" id="QGKV02000649">
    <property type="protein sequence ID" value="KAF3580983.1"/>
    <property type="molecule type" value="Genomic_DNA"/>
</dbReference>
<feature type="domain" description="Plant heme peroxidase family profile" evidence="12">
    <location>
        <begin position="1"/>
        <end position="193"/>
    </location>
</feature>
<organism evidence="13 14">
    <name type="scientific">Brassica cretica</name>
    <name type="common">Mustard</name>
    <dbReference type="NCBI Taxonomy" id="69181"/>
    <lineage>
        <taxon>Eukaryota</taxon>
        <taxon>Viridiplantae</taxon>
        <taxon>Streptophyta</taxon>
        <taxon>Embryophyta</taxon>
        <taxon>Tracheophyta</taxon>
        <taxon>Spermatophyta</taxon>
        <taxon>Magnoliopsida</taxon>
        <taxon>eudicotyledons</taxon>
        <taxon>Gunneridae</taxon>
        <taxon>Pentapetalae</taxon>
        <taxon>rosids</taxon>
        <taxon>malvids</taxon>
        <taxon>Brassicales</taxon>
        <taxon>Brassicaceae</taxon>
        <taxon>Brassiceae</taxon>
        <taxon>Brassica</taxon>
    </lineage>
</organism>
<evidence type="ECO:0000313" key="13">
    <source>
        <dbReference type="EMBL" id="KAF3580983.1"/>
    </source>
</evidence>
<dbReference type="PRINTS" id="PR00458">
    <property type="entry name" value="PEROXIDASE"/>
</dbReference>
<dbReference type="PANTHER" id="PTHR31517:SF48">
    <property type="entry name" value="PEROXIDASE 16-RELATED"/>
    <property type="match status" value="1"/>
</dbReference>
<dbReference type="InterPro" id="IPR002016">
    <property type="entry name" value="Haem_peroxidase"/>
</dbReference>
<dbReference type="PRINTS" id="PR00461">
    <property type="entry name" value="PLPEROXIDASE"/>
</dbReference>
<evidence type="ECO:0000256" key="4">
    <source>
        <dbReference type="ARBA" id="ARBA00006873"/>
    </source>
</evidence>
<evidence type="ECO:0000256" key="9">
    <source>
        <dbReference type="ARBA" id="ARBA00023002"/>
    </source>
</evidence>
<keyword evidence="9" id="KW-0560">Oxidoreductase</keyword>
<comment type="caution">
    <text evidence="13">The sequence shown here is derived from an EMBL/GenBank/DDBJ whole genome shotgun (WGS) entry which is preliminary data.</text>
</comment>
<protein>
    <recommendedName>
        <fullName evidence="5">peroxidase</fullName>
        <ecNumber evidence="5">1.11.1.7</ecNumber>
    </recommendedName>
</protein>
<evidence type="ECO:0000259" key="12">
    <source>
        <dbReference type="PROSITE" id="PS50873"/>
    </source>
</evidence>
<evidence type="ECO:0000256" key="6">
    <source>
        <dbReference type="ARBA" id="ARBA00022559"/>
    </source>
</evidence>
<evidence type="ECO:0000256" key="5">
    <source>
        <dbReference type="ARBA" id="ARBA00012313"/>
    </source>
</evidence>
<name>A0ABQ7DSF7_BRACR</name>
<dbReference type="Pfam" id="PF00141">
    <property type="entry name" value="peroxidase"/>
    <property type="match status" value="1"/>
</dbReference>
<dbReference type="InterPro" id="IPR000823">
    <property type="entry name" value="Peroxidase_pln"/>
</dbReference>
<reference evidence="13 14" key="1">
    <citation type="journal article" date="2020" name="BMC Genomics">
        <title>Intraspecific diversification of the crop wild relative Brassica cretica Lam. using demographic model selection.</title>
        <authorList>
            <person name="Kioukis A."/>
            <person name="Michalopoulou V.A."/>
            <person name="Briers L."/>
            <person name="Pirintsos S."/>
            <person name="Studholme D.J."/>
            <person name="Pavlidis P."/>
            <person name="Sarris P.F."/>
        </authorList>
    </citation>
    <scope>NUCLEOTIDE SEQUENCE [LARGE SCALE GENOMIC DNA]</scope>
    <source>
        <strain evidence="14">cv. PFS-1207/04</strain>
    </source>
</reference>
<comment type="cofactor">
    <cofactor evidence="2">
        <name>Ca(2+)</name>
        <dbReference type="ChEBI" id="CHEBI:29108"/>
    </cofactor>
</comment>
<dbReference type="Proteomes" id="UP000266723">
    <property type="component" value="Unassembled WGS sequence"/>
</dbReference>
<evidence type="ECO:0000256" key="8">
    <source>
        <dbReference type="ARBA" id="ARBA00022723"/>
    </source>
</evidence>
<keyword evidence="7" id="KW-0349">Heme</keyword>
<dbReference type="InterPro" id="IPR019793">
    <property type="entry name" value="Peroxidases_heam-ligand_BS"/>
</dbReference>
<keyword evidence="14" id="KW-1185">Reference proteome</keyword>
<dbReference type="PROSITE" id="PS50873">
    <property type="entry name" value="PEROXIDASE_4"/>
    <property type="match status" value="1"/>
</dbReference>
<dbReference type="PANTHER" id="PTHR31517">
    <property type="match status" value="1"/>
</dbReference>
<evidence type="ECO:0000256" key="10">
    <source>
        <dbReference type="ARBA" id="ARBA00023004"/>
    </source>
</evidence>
<keyword evidence="6" id="KW-0575">Peroxidase</keyword>
<keyword evidence="8" id="KW-0479">Metal-binding</keyword>
<evidence type="ECO:0000256" key="11">
    <source>
        <dbReference type="SAM" id="MobiDB-lite"/>
    </source>
</evidence>
<accession>A0ABQ7DSF7</accession>
<dbReference type="EC" id="1.11.1.7" evidence="5"/>
<comment type="similarity">
    <text evidence="4">Belongs to the peroxidase family. Ascorbate peroxidase subfamily.</text>
</comment>
<evidence type="ECO:0000256" key="3">
    <source>
        <dbReference type="ARBA" id="ARBA00001970"/>
    </source>
</evidence>
<keyword evidence="10" id="KW-0408">Iron</keyword>
<sequence length="193" mass="21652">AGAPSYPVFTGRRDGLTSDKQTVDLPSPSISWDASMAYFKSRGLNVLDMATLLGSHSMGRTHCSHIVDRLYNFNKTGKPSPTMNKSFLSEMAENCPPRTKKGQTDPLVYLNPDSGSNHSFTSSFYSRVLSNKSVLEVDQQLLYNDDTKQISEEFSASFEDFRKLFALSMSKMGSINVLTKNEGEIRRDCRRRN</sequence>
<feature type="non-terminal residue" evidence="13">
    <location>
        <position position="1"/>
    </location>
</feature>
<gene>
    <name evidence="13" type="ORF">DY000_02035913</name>
</gene>
<comment type="cofactor">
    <cofactor evidence="3">
        <name>heme b</name>
        <dbReference type="ChEBI" id="CHEBI:60344"/>
    </cofactor>
</comment>
<evidence type="ECO:0000256" key="2">
    <source>
        <dbReference type="ARBA" id="ARBA00001913"/>
    </source>
</evidence>
<proteinExistence type="inferred from homology"/>
<dbReference type="Gene3D" id="1.10.420.10">
    <property type="entry name" value="Peroxidase, domain 2"/>
    <property type="match status" value="1"/>
</dbReference>
<evidence type="ECO:0000313" key="14">
    <source>
        <dbReference type="Proteomes" id="UP000266723"/>
    </source>
</evidence>
<comment type="catalytic activity">
    <reaction evidence="1">
        <text>2 a phenolic donor + H2O2 = 2 a phenolic radical donor + 2 H2O</text>
        <dbReference type="Rhea" id="RHEA:56136"/>
        <dbReference type="ChEBI" id="CHEBI:15377"/>
        <dbReference type="ChEBI" id="CHEBI:16240"/>
        <dbReference type="ChEBI" id="CHEBI:139520"/>
        <dbReference type="ChEBI" id="CHEBI:139521"/>
        <dbReference type="EC" id="1.11.1.7"/>
    </reaction>
</comment>
<evidence type="ECO:0000256" key="7">
    <source>
        <dbReference type="ARBA" id="ARBA00022617"/>
    </source>
</evidence>